<dbReference type="PROSITE" id="PS50011">
    <property type="entry name" value="PROTEIN_KINASE_DOM"/>
    <property type="match status" value="1"/>
</dbReference>
<feature type="binding site" evidence="10">
    <location>
        <begin position="184"/>
        <end position="185"/>
    </location>
    <ligand>
        <name>ATP</name>
        <dbReference type="ChEBI" id="CHEBI:30616"/>
    </ligand>
</feature>
<evidence type="ECO:0000256" key="11">
    <source>
        <dbReference type="PIRSR" id="PIRSR630616-3"/>
    </source>
</evidence>
<protein>
    <recommendedName>
        <fullName evidence="14">Aurora kinase</fullName>
        <ecNumber evidence="14">2.7.11.1</ecNumber>
    </recommendedName>
</protein>
<feature type="active site" description="Proton acceptor" evidence="9">
    <location>
        <position position="180"/>
    </location>
</feature>
<dbReference type="GO" id="GO:0030261">
    <property type="term" value="P:chromosome condensation"/>
    <property type="evidence" value="ECO:0007669"/>
    <property type="project" value="UniProtKB-ARBA"/>
</dbReference>
<dbReference type="InterPro" id="IPR011009">
    <property type="entry name" value="Kinase-like_dom_sf"/>
</dbReference>
<proteinExistence type="inferred from homology"/>
<comment type="subcellular location">
    <subcellularLocation>
        <location evidence="1">Midbody</location>
    </subcellularLocation>
</comment>
<evidence type="ECO:0000256" key="10">
    <source>
        <dbReference type="PIRSR" id="PIRSR630616-2"/>
    </source>
</evidence>
<feature type="binding site" evidence="10 12">
    <location>
        <position position="84"/>
    </location>
    <ligand>
        <name>ATP</name>
        <dbReference type="ChEBI" id="CHEBI:30616"/>
    </ligand>
</feature>
<sequence length="350" mass="41191">MSSNKENRINKQVEQYVSKLKIPKQIDLEMRHLVKCMISHDAFGNRNYKWSLNDFELGGRLGRGKFGRVYIAREKKTGFVVALKTLFKKEIVKGRVERQTLREIEIQSHLKHPNILQMLAWFHDSHRIYLVLEYAGKGELYKHLKSSEGGRFNEYLSAKYVYQVADALHYCHQNNVIHRDIKPENLLLTITGDVKLADFGWSVHAPSLNRETMCGTLDYLPPEMVGGQSYKHYVDHWCLGILCYEFLVGNPPFESKEQEETYKKIKKGYVYYPEYISAGAKDLISKVWLTHPLRGWLVYPSTNPNPKFTFFKCEFYFRNMSVYNRKSEKPDIMLRVEIERKIYKKHSKSI</sequence>
<feature type="cross-link" description="Glycyl lysine isopeptide (Lys-Gly) (interchain with G-Cter in SUMO2)" evidence="11">
    <location>
        <position position="182"/>
    </location>
</feature>
<evidence type="ECO:0000256" key="14">
    <source>
        <dbReference type="RuleBase" id="RU367134"/>
    </source>
</evidence>
<keyword evidence="6 10" id="KW-0067">ATP-binding</keyword>
<gene>
    <name evidence="16" type="ORF">DIABBA_LOCUS11</name>
</gene>
<evidence type="ECO:0000256" key="12">
    <source>
        <dbReference type="PROSITE-ProRule" id="PRU10141"/>
    </source>
</evidence>
<comment type="caution">
    <text evidence="16">The sequence shown here is derived from an EMBL/GenBank/DDBJ whole genome shotgun (WGS) entry which is preliminary data.</text>
</comment>
<keyword evidence="5 14" id="KW-0418">Kinase</keyword>
<dbReference type="GO" id="GO:0005524">
    <property type="term" value="F:ATP binding"/>
    <property type="evidence" value="ECO:0007669"/>
    <property type="project" value="UniProtKB-UniRule"/>
</dbReference>
<dbReference type="Pfam" id="PF00069">
    <property type="entry name" value="Pkinase"/>
    <property type="match status" value="1"/>
</dbReference>
<evidence type="ECO:0000256" key="13">
    <source>
        <dbReference type="RuleBase" id="RU000304"/>
    </source>
</evidence>
<accession>A0A9P0E1U2</accession>
<dbReference type="PROSITE" id="PS00107">
    <property type="entry name" value="PROTEIN_KINASE_ATP"/>
    <property type="match status" value="1"/>
</dbReference>
<keyword evidence="2 13" id="KW-0723">Serine/threonine-protein kinase</keyword>
<evidence type="ECO:0000256" key="3">
    <source>
        <dbReference type="ARBA" id="ARBA00022679"/>
    </source>
</evidence>
<keyword evidence="4 10" id="KW-0547">Nucleotide-binding</keyword>
<organism evidence="16 17">
    <name type="scientific">Diabrotica balteata</name>
    <name type="common">Banded cucumber beetle</name>
    <dbReference type="NCBI Taxonomy" id="107213"/>
    <lineage>
        <taxon>Eukaryota</taxon>
        <taxon>Metazoa</taxon>
        <taxon>Ecdysozoa</taxon>
        <taxon>Arthropoda</taxon>
        <taxon>Hexapoda</taxon>
        <taxon>Insecta</taxon>
        <taxon>Pterygota</taxon>
        <taxon>Neoptera</taxon>
        <taxon>Endopterygota</taxon>
        <taxon>Coleoptera</taxon>
        <taxon>Polyphaga</taxon>
        <taxon>Cucujiformia</taxon>
        <taxon>Chrysomeloidea</taxon>
        <taxon>Chrysomelidae</taxon>
        <taxon>Galerucinae</taxon>
        <taxon>Diabroticina</taxon>
        <taxon>Diabroticites</taxon>
        <taxon>Diabrotica</taxon>
    </lineage>
</organism>
<dbReference type="InterPro" id="IPR017441">
    <property type="entry name" value="Protein_kinase_ATP_BS"/>
</dbReference>
<dbReference type="InterPro" id="IPR030616">
    <property type="entry name" value="Aur-like"/>
</dbReference>
<dbReference type="Proteomes" id="UP001153709">
    <property type="component" value="Unassembled WGS sequence"/>
</dbReference>
<evidence type="ECO:0000256" key="7">
    <source>
        <dbReference type="ARBA" id="ARBA00047899"/>
    </source>
</evidence>
<dbReference type="GO" id="GO:0030496">
    <property type="term" value="C:midbody"/>
    <property type="evidence" value="ECO:0007669"/>
    <property type="project" value="UniProtKB-SubCell"/>
</dbReference>
<dbReference type="PROSITE" id="PS00108">
    <property type="entry name" value="PROTEIN_KINASE_ST"/>
    <property type="match status" value="1"/>
</dbReference>
<dbReference type="OrthoDB" id="377346at2759"/>
<dbReference type="FunFam" id="3.30.200.20:FF:000042">
    <property type="entry name" value="Aurora kinase A"/>
    <property type="match status" value="1"/>
</dbReference>
<evidence type="ECO:0000256" key="2">
    <source>
        <dbReference type="ARBA" id="ARBA00022527"/>
    </source>
</evidence>
<dbReference type="Gene3D" id="3.30.200.20">
    <property type="entry name" value="Phosphorylase Kinase, domain 1"/>
    <property type="match status" value="1"/>
</dbReference>
<evidence type="ECO:0000313" key="17">
    <source>
        <dbReference type="Proteomes" id="UP001153709"/>
    </source>
</evidence>
<feature type="binding site" evidence="10">
    <location>
        <begin position="133"/>
        <end position="135"/>
    </location>
    <ligand>
        <name>ATP</name>
        <dbReference type="ChEBI" id="CHEBI:30616"/>
    </ligand>
</feature>
<dbReference type="EMBL" id="CAKJVB030000001">
    <property type="protein sequence ID" value="CAH1223086.1"/>
    <property type="molecule type" value="Genomic_DNA"/>
</dbReference>
<dbReference type="InterPro" id="IPR008271">
    <property type="entry name" value="Ser/Thr_kinase_AS"/>
</dbReference>
<dbReference type="GO" id="GO:0006325">
    <property type="term" value="P:chromatin organization"/>
    <property type="evidence" value="ECO:0007669"/>
    <property type="project" value="UniProtKB-ARBA"/>
</dbReference>
<feature type="binding site" evidence="10">
    <location>
        <position position="198"/>
    </location>
    <ligand>
        <name>ATP</name>
        <dbReference type="ChEBI" id="CHEBI:30616"/>
    </ligand>
</feature>
<dbReference type="InterPro" id="IPR000719">
    <property type="entry name" value="Prot_kinase_dom"/>
</dbReference>
<feature type="binding site" evidence="10">
    <location>
        <position position="65"/>
    </location>
    <ligand>
        <name>ATP</name>
        <dbReference type="ChEBI" id="CHEBI:30616"/>
    </ligand>
</feature>
<dbReference type="SMART" id="SM00220">
    <property type="entry name" value="S_TKc"/>
    <property type="match status" value="1"/>
</dbReference>
<dbReference type="AlphaFoldDB" id="A0A9P0E1U2"/>
<dbReference type="EC" id="2.7.11.1" evidence="14"/>
<dbReference type="GO" id="GO:0000070">
    <property type="term" value="P:mitotic sister chromatid segregation"/>
    <property type="evidence" value="ECO:0007669"/>
    <property type="project" value="UniProtKB-ARBA"/>
</dbReference>
<evidence type="ECO:0000256" key="1">
    <source>
        <dbReference type="ARBA" id="ARBA00004214"/>
    </source>
</evidence>
<keyword evidence="3 14" id="KW-0808">Transferase</keyword>
<dbReference type="CDD" id="cd14007">
    <property type="entry name" value="STKc_Aurora"/>
    <property type="match status" value="1"/>
</dbReference>
<comment type="catalytic activity">
    <reaction evidence="8 14">
        <text>L-seryl-[protein] + ATP = O-phospho-L-seryl-[protein] + ADP + H(+)</text>
        <dbReference type="Rhea" id="RHEA:17989"/>
        <dbReference type="Rhea" id="RHEA-COMP:9863"/>
        <dbReference type="Rhea" id="RHEA-COMP:11604"/>
        <dbReference type="ChEBI" id="CHEBI:15378"/>
        <dbReference type="ChEBI" id="CHEBI:29999"/>
        <dbReference type="ChEBI" id="CHEBI:30616"/>
        <dbReference type="ChEBI" id="CHEBI:83421"/>
        <dbReference type="ChEBI" id="CHEBI:456216"/>
        <dbReference type="EC" id="2.7.11.1"/>
    </reaction>
</comment>
<evidence type="ECO:0000313" key="16">
    <source>
        <dbReference type="EMBL" id="CAH1223086.1"/>
    </source>
</evidence>
<dbReference type="GO" id="GO:0032506">
    <property type="term" value="P:cytokinetic process"/>
    <property type="evidence" value="ECO:0007669"/>
    <property type="project" value="UniProtKB-ARBA"/>
</dbReference>
<dbReference type="PANTHER" id="PTHR24350">
    <property type="entry name" value="SERINE/THREONINE-PROTEIN KINASE IAL-RELATED"/>
    <property type="match status" value="1"/>
</dbReference>
<evidence type="ECO:0000256" key="8">
    <source>
        <dbReference type="ARBA" id="ARBA00048679"/>
    </source>
</evidence>
<evidence type="ECO:0000256" key="9">
    <source>
        <dbReference type="PIRSR" id="PIRSR630616-1"/>
    </source>
</evidence>
<feature type="domain" description="Protein kinase" evidence="15">
    <location>
        <begin position="55"/>
        <end position="308"/>
    </location>
</feature>
<evidence type="ECO:0000256" key="4">
    <source>
        <dbReference type="ARBA" id="ARBA00022741"/>
    </source>
</evidence>
<keyword evidence="17" id="KW-1185">Reference proteome</keyword>
<evidence type="ECO:0000256" key="6">
    <source>
        <dbReference type="ARBA" id="ARBA00022840"/>
    </source>
</evidence>
<name>A0A9P0E1U2_DIABA</name>
<comment type="catalytic activity">
    <reaction evidence="7 14">
        <text>L-threonyl-[protein] + ATP = O-phospho-L-threonyl-[protein] + ADP + H(+)</text>
        <dbReference type="Rhea" id="RHEA:46608"/>
        <dbReference type="Rhea" id="RHEA-COMP:11060"/>
        <dbReference type="Rhea" id="RHEA-COMP:11605"/>
        <dbReference type="ChEBI" id="CHEBI:15378"/>
        <dbReference type="ChEBI" id="CHEBI:30013"/>
        <dbReference type="ChEBI" id="CHEBI:30616"/>
        <dbReference type="ChEBI" id="CHEBI:61977"/>
        <dbReference type="ChEBI" id="CHEBI:456216"/>
        <dbReference type="EC" id="2.7.11.1"/>
    </reaction>
</comment>
<evidence type="ECO:0000259" key="15">
    <source>
        <dbReference type="PROSITE" id="PS50011"/>
    </source>
</evidence>
<reference evidence="16" key="1">
    <citation type="submission" date="2022-01" db="EMBL/GenBank/DDBJ databases">
        <authorList>
            <person name="King R."/>
        </authorList>
    </citation>
    <scope>NUCLEOTIDE SEQUENCE</scope>
</reference>
<comment type="similarity">
    <text evidence="14">Belongs to the protein kinase superfamily. Ser/Thr protein kinase family. Aurora subfamily.</text>
</comment>
<dbReference type="GO" id="GO:0004674">
    <property type="term" value="F:protein serine/threonine kinase activity"/>
    <property type="evidence" value="ECO:0007669"/>
    <property type="project" value="UniProtKB-KW"/>
</dbReference>
<evidence type="ECO:0000256" key="5">
    <source>
        <dbReference type="ARBA" id="ARBA00022777"/>
    </source>
</evidence>
<dbReference type="Gene3D" id="1.10.510.10">
    <property type="entry name" value="Transferase(Phosphotransferase) domain 1"/>
    <property type="match status" value="1"/>
</dbReference>
<dbReference type="FunFam" id="1.10.510.10:FF:000235">
    <property type="entry name" value="Serine/threonine-protein kinase ark1"/>
    <property type="match status" value="1"/>
</dbReference>
<dbReference type="SUPFAM" id="SSF56112">
    <property type="entry name" value="Protein kinase-like (PK-like)"/>
    <property type="match status" value="1"/>
</dbReference>